<feature type="domain" description="SPOR" evidence="3">
    <location>
        <begin position="193"/>
        <end position="278"/>
    </location>
</feature>
<dbReference type="SUPFAM" id="SSF110997">
    <property type="entry name" value="Sporulation related repeat"/>
    <property type="match status" value="1"/>
</dbReference>
<name>A0A2M9G2X4_9PROT</name>
<gene>
    <name evidence="4" type="ORF">CVT23_09935</name>
</gene>
<protein>
    <recommendedName>
        <fullName evidence="3">SPOR domain-containing protein</fullName>
    </recommendedName>
</protein>
<organism evidence="4 5">
    <name type="scientific">Minwuia thermotolerans</name>
    <dbReference type="NCBI Taxonomy" id="2056226"/>
    <lineage>
        <taxon>Bacteria</taxon>
        <taxon>Pseudomonadati</taxon>
        <taxon>Pseudomonadota</taxon>
        <taxon>Alphaproteobacteria</taxon>
        <taxon>Minwuiales</taxon>
        <taxon>Minwuiaceae</taxon>
        <taxon>Minwuia</taxon>
    </lineage>
</organism>
<accession>A0A2M9G2X4</accession>
<feature type="compositionally biased region" description="Basic and acidic residues" evidence="1">
    <location>
        <begin position="56"/>
        <end position="76"/>
    </location>
</feature>
<dbReference type="GO" id="GO:0042834">
    <property type="term" value="F:peptidoglycan binding"/>
    <property type="evidence" value="ECO:0007669"/>
    <property type="project" value="InterPro"/>
</dbReference>
<keyword evidence="5" id="KW-1185">Reference proteome</keyword>
<feature type="transmembrane region" description="Helical" evidence="2">
    <location>
        <begin position="12"/>
        <end position="34"/>
    </location>
</feature>
<evidence type="ECO:0000313" key="4">
    <source>
        <dbReference type="EMBL" id="PJK30069.1"/>
    </source>
</evidence>
<sequence length="278" mass="29270">MARQAEGQGRWRLIAGFVLLIAVMAFALVAWFGVRDDGDAQTAAGGQAVPIVRAPDGPDREKPEDPGGVDVPDRDKQVYDTFKPAAERGEARVERLLPAVEAPLAEPEPEPEPEPQPAPVADTATVTAQEAAPGDAGPESAEPAVVVEERPAAPALEEKEVADRPAPPPARPEPAAKAEPKPAPQASAAAPAADADGPWQVQIAALREEADATATWQRVQGRHEALLGDLRPTVTRVDTGANGVFYRLRTGSFASREAALAFCARLKDSGQDCLAVKR</sequence>
<feature type="compositionally biased region" description="Low complexity" evidence="1">
    <location>
        <begin position="136"/>
        <end position="146"/>
    </location>
</feature>
<feature type="compositionally biased region" description="Basic and acidic residues" evidence="1">
    <location>
        <begin position="147"/>
        <end position="163"/>
    </location>
</feature>
<feature type="compositionally biased region" description="Low complexity" evidence="1">
    <location>
        <begin position="119"/>
        <end position="129"/>
    </location>
</feature>
<evidence type="ECO:0000256" key="1">
    <source>
        <dbReference type="SAM" id="MobiDB-lite"/>
    </source>
</evidence>
<evidence type="ECO:0000313" key="5">
    <source>
        <dbReference type="Proteomes" id="UP000229498"/>
    </source>
</evidence>
<feature type="region of interest" description="Disordered" evidence="1">
    <location>
        <begin position="104"/>
        <end position="195"/>
    </location>
</feature>
<dbReference type="RefSeq" id="WP_109793342.1">
    <property type="nucleotide sequence ID" value="NZ_PHIG01000031.1"/>
</dbReference>
<dbReference type="AlphaFoldDB" id="A0A2M9G2X4"/>
<feature type="region of interest" description="Disordered" evidence="1">
    <location>
        <begin position="40"/>
        <end position="76"/>
    </location>
</feature>
<reference evidence="4 5" key="1">
    <citation type="submission" date="2017-11" db="EMBL/GenBank/DDBJ databases">
        <title>Draft genome sequence of Rhizobiales bacterium SY3-13.</title>
        <authorList>
            <person name="Sun C."/>
        </authorList>
    </citation>
    <scope>NUCLEOTIDE SEQUENCE [LARGE SCALE GENOMIC DNA]</scope>
    <source>
        <strain evidence="4 5">SY3-13</strain>
    </source>
</reference>
<dbReference type="PROSITE" id="PS51724">
    <property type="entry name" value="SPOR"/>
    <property type="match status" value="1"/>
</dbReference>
<dbReference type="Gene3D" id="3.30.70.1070">
    <property type="entry name" value="Sporulation related repeat"/>
    <property type="match status" value="1"/>
</dbReference>
<keyword evidence="2" id="KW-1133">Transmembrane helix</keyword>
<dbReference type="Pfam" id="PF05036">
    <property type="entry name" value="SPOR"/>
    <property type="match status" value="1"/>
</dbReference>
<dbReference type="OrthoDB" id="7338235at2"/>
<feature type="compositionally biased region" description="Low complexity" evidence="1">
    <location>
        <begin position="184"/>
        <end position="195"/>
    </location>
</feature>
<dbReference type="InterPro" id="IPR036680">
    <property type="entry name" value="SPOR-like_sf"/>
</dbReference>
<comment type="caution">
    <text evidence="4">The sequence shown here is derived from an EMBL/GenBank/DDBJ whole genome shotgun (WGS) entry which is preliminary data.</text>
</comment>
<dbReference type="InterPro" id="IPR007730">
    <property type="entry name" value="SPOR-like_dom"/>
</dbReference>
<keyword evidence="2" id="KW-0472">Membrane</keyword>
<dbReference type="EMBL" id="PHIG01000031">
    <property type="protein sequence ID" value="PJK30069.1"/>
    <property type="molecule type" value="Genomic_DNA"/>
</dbReference>
<evidence type="ECO:0000259" key="3">
    <source>
        <dbReference type="PROSITE" id="PS51724"/>
    </source>
</evidence>
<keyword evidence="2" id="KW-0812">Transmembrane</keyword>
<dbReference type="Proteomes" id="UP000229498">
    <property type="component" value="Unassembled WGS sequence"/>
</dbReference>
<proteinExistence type="predicted"/>
<evidence type="ECO:0000256" key="2">
    <source>
        <dbReference type="SAM" id="Phobius"/>
    </source>
</evidence>